<organism evidence="2 3">
    <name type="scientific">Tunturiibacter lichenicola</name>
    <dbReference type="NCBI Taxonomy" id="2051959"/>
    <lineage>
        <taxon>Bacteria</taxon>
        <taxon>Pseudomonadati</taxon>
        <taxon>Acidobacteriota</taxon>
        <taxon>Terriglobia</taxon>
        <taxon>Terriglobales</taxon>
        <taxon>Acidobacteriaceae</taxon>
        <taxon>Tunturiibacter</taxon>
    </lineage>
</organism>
<gene>
    <name evidence="2" type="ORF">HDF12_001449</name>
</gene>
<sequence>MSDTEPEMRRKPTATGGVLLDNFVLVVGSNRGLEDFESSDDCEDLMREFFRQLSFEYHVPFVCASVQEPASTSTGGTRKKRKSKTADAYGQPYMLKPKILERAVMACAGDFKNVMSMAFLDYVRDQTPFTEYGRYFRPLSGLSPAEKHSAILDAHKFLIESKSRFGTYVEVRLQGRRQHGLIWQSMKSGHGSMTRSSGNNGKSRWPTLSSRNPF</sequence>
<feature type="region of interest" description="Disordered" evidence="1">
    <location>
        <begin position="187"/>
        <end position="214"/>
    </location>
</feature>
<protein>
    <submittedName>
        <fullName evidence="2">Uncharacterized protein</fullName>
    </submittedName>
</protein>
<dbReference type="AlphaFoldDB" id="A0A7Y9NKL9"/>
<dbReference type="Proteomes" id="UP000534186">
    <property type="component" value="Unassembled WGS sequence"/>
</dbReference>
<name>A0A7Y9NKL9_9BACT</name>
<proteinExistence type="predicted"/>
<accession>A0A7Y9NKL9</accession>
<reference evidence="2 3" key="1">
    <citation type="submission" date="2020-07" db="EMBL/GenBank/DDBJ databases">
        <title>Genomic Encyclopedia of Type Strains, Phase IV (KMG-V): Genome sequencing to study the core and pangenomes of soil and plant-associated prokaryotes.</title>
        <authorList>
            <person name="Whitman W."/>
        </authorList>
    </citation>
    <scope>NUCLEOTIDE SEQUENCE [LARGE SCALE GENOMIC DNA]</scope>
    <source>
        <strain evidence="2 3">M8UP30</strain>
    </source>
</reference>
<comment type="caution">
    <text evidence="2">The sequence shown here is derived from an EMBL/GenBank/DDBJ whole genome shotgun (WGS) entry which is preliminary data.</text>
</comment>
<evidence type="ECO:0000313" key="2">
    <source>
        <dbReference type="EMBL" id="NYF51084.1"/>
    </source>
</evidence>
<evidence type="ECO:0000256" key="1">
    <source>
        <dbReference type="SAM" id="MobiDB-lite"/>
    </source>
</evidence>
<evidence type="ECO:0000313" key="3">
    <source>
        <dbReference type="Proteomes" id="UP000534186"/>
    </source>
</evidence>
<dbReference type="EMBL" id="JACCCV010000001">
    <property type="protein sequence ID" value="NYF51084.1"/>
    <property type="molecule type" value="Genomic_DNA"/>
</dbReference>